<proteinExistence type="predicted"/>
<evidence type="ECO:0000313" key="3">
    <source>
        <dbReference type="EMBL" id="KAA8582620.1"/>
    </source>
</evidence>
<evidence type="ECO:0000313" key="4">
    <source>
        <dbReference type="Proteomes" id="UP000327493"/>
    </source>
</evidence>
<dbReference type="AlphaFoldDB" id="A0A5J5CQG8"/>
<evidence type="ECO:0000256" key="1">
    <source>
        <dbReference type="SAM" id="MobiDB-lite"/>
    </source>
</evidence>
<gene>
    <name evidence="3" type="ORF">FQN60_006291</name>
</gene>
<dbReference type="InterPro" id="IPR052589">
    <property type="entry name" value="Arf-GAP_dual-PH_domain"/>
</dbReference>
<comment type="caution">
    <text evidence="3">The sequence shown here is derived from an EMBL/GenBank/DDBJ whole genome shotgun (WGS) entry which is preliminary data.</text>
</comment>
<dbReference type="SUPFAM" id="SSF50729">
    <property type="entry name" value="PH domain-like"/>
    <property type="match status" value="1"/>
</dbReference>
<dbReference type="PANTHER" id="PTHR46021:SF5">
    <property type="entry name" value="ARF-GAP WITH DUAL PH DOMAIN-CONTAINING PROTEIN 1"/>
    <property type="match status" value="1"/>
</dbReference>
<feature type="compositionally biased region" description="Basic and acidic residues" evidence="1">
    <location>
        <begin position="47"/>
        <end position="63"/>
    </location>
</feature>
<feature type="region of interest" description="Disordered" evidence="1">
    <location>
        <begin position="47"/>
        <end position="67"/>
    </location>
</feature>
<dbReference type="InterPro" id="IPR011993">
    <property type="entry name" value="PH-like_dom_sf"/>
</dbReference>
<reference evidence="3 4" key="1">
    <citation type="submission" date="2019-08" db="EMBL/GenBank/DDBJ databases">
        <title>A chromosome-level genome assembly, high-density linkage maps, and genome scans reveal the genomic architecture of hybrid incompatibilities underlying speciation via character displacement in darters (Percidae: Etheostominae).</title>
        <authorList>
            <person name="Moran R.L."/>
            <person name="Catchen J.M."/>
            <person name="Fuller R.C."/>
        </authorList>
    </citation>
    <scope>NUCLEOTIDE SEQUENCE [LARGE SCALE GENOMIC DNA]</scope>
    <source>
        <strain evidence="3">EspeVRDwgs_2016</strain>
        <tissue evidence="3">Muscle</tissue>
    </source>
</reference>
<protein>
    <recommendedName>
        <fullName evidence="2">PH domain-containing protein</fullName>
    </recommendedName>
</protein>
<feature type="domain" description="PH" evidence="2">
    <location>
        <begin position="122"/>
        <end position="144"/>
    </location>
</feature>
<accession>A0A5J5CQG8</accession>
<name>A0A5J5CQG8_9PERO</name>
<evidence type="ECO:0000259" key="2">
    <source>
        <dbReference type="PROSITE" id="PS50003"/>
    </source>
</evidence>
<dbReference type="Proteomes" id="UP000327493">
    <property type="component" value="Chromosome 19"/>
</dbReference>
<dbReference type="GO" id="GO:0005737">
    <property type="term" value="C:cytoplasm"/>
    <property type="evidence" value="ECO:0007669"/>
    <property type="project" value="TreeGrafter"/>
</dbReference>
<sequence>MSCLSGNGGLVQRHQSSQVSLHAGGIPGASTSELLPKLTRNFVKEGYMEKTGPKHTEGSRRDGSPWMTGGSCTSKIHWMPMHEARCSLEAVKTAIQRCPPPAEHSGLPLAVWNYHSYPDRKFLLVCETEEDQKDWIAALQTVINRPMLPQEYAVQAYFKHNRDLVFETCWCMEWSWRNKEPQMCT</sequence>
<dbReference type="GO" id="GO:0005886">
    <property type="term" value="C:plasma membrane"/>
    <property type="evidence" value="ECO:0007669"/>
    <property type="project" value="TreeGrafter"/>
</dbReference>
<dbReference type="InterPro" id="IPR001849">
    <property type="entry name" value="PH_domain"/>
</dbReference>
<dbReference type="Gene3D" id="2.30.29.30">
    <property type="entry name" value="Pleckstrin-homology domain (PH domain)/Phosphotyrosine-binding domain (PTB)"/>
    <property type="match status" value="1"/>
</dbReference>
<dbReference type="GO" id="GO:0005096">
    <property type="term" value="F:GTPase activator activity"/>
    <property type="evidence" value="ECO:0007669"/>
    <property type="project" value="TreeGrafter"/>
</dbReference>
<dbReference type="PROSITE" id="PS50003">
    <property type="entry name" value="PH_DOMAIN"/>
    <property type="match status" value="1"/>
</dbReference>
<dbReference type="PANTHER" id="PTHR46021">
    <property type="entry name" value="ARF-GAP WITH DUAL PH DOMAIN-CONTAINING PROTEIN 1-LIKE PROTEIN"/>
    <property type="match status" value="1"/>
</dbReference>
<keyword evidence="4" id="KW-1185">Reference proteome</keyword>
<dbReference type="GO" id="GO:0005547">
    <property type="term" value="F:phosphatidylinositol-3,4,5-trisphosphate binding"/>
    <property type="evidence" value="ECO:0007669"/>
    <property type="project" value="TreeGrafter"/>
</dbReference>
<organism evidence="3 4">
    <name type="scientific">Etheostoma spectabile</name>
    <name type="common">orangethroat darter</name>
    <dbReference type="NCBI Taxonomy" id="54343"/>
    <lineage>
        <taxon>Eukaryota</taxon>
        <taxon>Metazoa</taxon>
        <taxon>Chordata</taxon>
        <taxon>Craniata</taxon>
        <taxon>Vertebrata</taxon>
        <taxon>Euteleostomi</taxon>
        <taxon>Actinopterygii</taxon>
        <taxon>Neopterygii</taxon>
        <taxon>Teleostei</taxon>
        <taxon>Neoteleostei</taxon>
        <taxon>Acanthomorphata</taxon>
        <taxon>Eupercaria</taxon>
        <taxon>Perciformes</taxon>
        <taxon>Percoidei</taxon>
        <taxon>Percidae</taxon>
        <taxon>Etheostomatinae</taxon>
        <taxon>Etheostoma</taxon>
    </lineage>
</organism>
<dbReference type="EMBL" id="VOFY01000019">
    <property type="protein sequence ID" value="KAA8582620.1"/>
    <property type="molecule type" value="Genomic_DNA"/>
</dbReference>